<sequence>MKITFCEKGLKFRSDGGAVFLSVQSRPRDNKEQKFDRLLPLDDHILFRKLPSTIDLEELLLAADPSDDETKDYADDFDVVNKKKNFEQVVEFSEFRSTRNPKGRLLRLAAAKFQTFYVAQNH</sequence>
<accession>A0A6G1PCH6</accession>
<reference evidence="2" key="2">
    <citation type="submission" date="2019-02" db="EMBL/GenBank/DDBJ databases">
        <title>Opniocepnalus argus Var Kimnra genome.</title>
        <authorList>
            <person name="Zhou C."/>
            <person name="Xiao S."/>
        </authorList>
    </citation>
    <scope>NUCLEOTIDE SEQUENCE [LARGE SCALE GENOMIC DNA]</scope>
</reference>
<dbReference type="AlphaFoldDB" id="A0A6G1PCH6"/>
<keyword evidence="2" id="KW-1185">Reference proteome</keyword>
<reference evidence="1 2" key="1">
    <citation type="submission" date="2019-02" db="EMBL/GenBank/DDBJ databases">
        <title>Opniocepnalus argus genome.</title>
        <authorList>
            <person name="Zhou C."/>
            <person name="Xiao S."/>
        </authorList>
    </citation>
    <scope>NUCLEOTIDE SEQUENCE [LARGE SCALE GENOMIC DNA]</scope>
    <source>
        <strain evidence="1">OARG1902GOOAL</strain>
        <tissue evidence="1">Muscle</tissue>
    </source>
</reference>
<organism evidence="1 2">
    <name type="scientific">Channa argus</name>
    <name type="common">Northern snakehead</name>
    <name type="synonym">Ophicephalus argus</name>
    <dbReference type="NCBI Taxonomy" id="215402"/>
    <lineage>
        <taxon>Eukaryota</taxon>
        <taxon>Metazoa</taxon>
        <taxon>Chordata</taxon>
        <taxon>Craniata</taxon>
        <taxon>Vertebrata</taxon>
        <taxon>Euteleostomi</taxon>
        <taxon>Actinopterygii</taxon>
        <taxon>Neopterygii</taxon>
        <taxon>Teleostei</taxon>
        <taxon>Neoteleostei</taxon>
        <taxon>Acanthomorphata</taxon>
        <taxon>Anabantaria</taxon>
        <taxon>Anabantiformes</taxon>
        <taxon>Channoidei</taxon>
        <taxon>Channidae</taxon>
        <taxon>Channa</taxon>
    </lineage>
</organism>
<evidence type="ECO:0000313" key="1">
    <source>
        <dbReference type="EMBL" id="KAF3688001.1"/>
    </source>
</evidence>
<evidence type="ECO:0000313" key="2">
    <source>
        <dbReference type="Proteomes" id="UP000503349"/>
    </source>
</evidence>
<name>A0A6G1PCH6_CHAAH</name>
<dbReference type="Proteomes" id="UP000503349">
    <property type="component" value="Chromosome 3"/>
</dbReference>
<gene>
    <name evidence="1" type="ORF">EXN66_Car003673</name>
</gene>
<protein>
    <submittedName>
        <fullName evidence="1">Uncharacterized protein</fullName>
    </submittedName>
</protein>
<proteinExistence type="predicted"/>
<dbReference type="EMBL" id="CM015714">
    <property type="protein sequence ID" value="KAF3688001.1"/>
    <property type="molecule type" value="Genomic_DNA"/>
</dbReference>